<feature type="compositionally biased region" description="Basic and acidic residues" evidence="1">
    <location>
        <begin position="93"/>
        <end position="102"/>
    </location>
</feature>
<comment type="caution">
    <text evidence="2">The sequence shown here is derived from an EMBL/GenBank/DDBJ whole genome shotgun (WGS) entry which is preliminary data.</text>
</comment>
<keyword evidence="3" id="KW-1185">Reference proteome</keyword>
<accession>A0A9D3XBW8</accession>
<dbReference type="AlphaFoldDB" id="A0A9D3XBW8"/>
<dbReference type="Proteomes" id="UP000827986">
    <property type="component" value="Unassembled WGS sequence"/>
</dbReference>
<reference evidence="2" key="1">
    <citation type="submission" date="2021-09" db="EMBL/GenBank/DDBJ databases">
        <title>The genome of Mauremys mutica provides insights into the evolution of semi-aquatic lifestyle.</title>
        <authorList>
            <person name="Gong S."/>
            <person name="Gao Y."/>
        </authorList>
    </citation>
    <scope>NUCLEOTIDE SEQUENCE</scope>
    <source>
        <strain evidence="2">MM-2020</strain>
        <tissue evidence="2">Muscle</tissue>
    </source>
</reference>
<protein>
    <submittedName>
        <fullName evidence="2">Uncharacterized protein</fullName>
    </submittedName>
</protein>
<dbReference type="EMBL" id="JAHDVG010000474">
    <property type="protein sequence ID" value="KAH1176883.1"/>
    <property type="molecule type" value="Genomic_DNA"/>
</dbReference>
<evidence type="ECO:0000256" key="1">
    <source>
        <dbReference type="SAM" id="MobiDB-lite"/>
    </source>
</evidence>
<gene>
    <name evidence="2" type="ORF">KIL84_010585</name>
</gene>
<feature type="region of interest" description="Disordered" evidence="1">
    <location>
        <begin position="1"/>
        <end position="28"/>
    </location>
</feature>
<evidence type="ECO:0000313" key="2">
    <source>
        <dbReference type="EMBL" id="KAH1176883.1"/>
    </source>
</evidence>
<organism evidence="2 3">
    <name type="scientific">Mauremys mutica</name>
    <name type="common">yellowpond turtle</name>
    <dbReference type="NCBI Taxonomy" id="74926"/>
    <lineage>
        <taxon>Eukaryota</taxon>
        <taxon>Metazoa</taxon>
        <taxon>Chordata</taxon>
        <taxon>Craniata</taxon>
        <taxon>Vertebrata</taxon>
        <taxon>Euteleostomi</taxon>
        <taxon>Archelosauria</taxon>
        <taxon>Testudinata</taxon>
        <taxon>Testudines</taxon>
        <taxon>Cryptodira</taxon>
        <taxon>Durocryptodira</taxon>
        <taxon>Testudinoidea</taxon>
        <taxon>Geoemydidae</taxon>
        <taxon>Geoemydinae</taxon>
        <taxon>Mauremys</taxon>
    </lineage>
</organism>
<name>A0A9D3XBW8_9SAUR</name>
<proteinExistence type="predicted"/>
<evidence type="ECO:0000313" key="3">
    <source>
        <dbReference type="Proteomes" id="UP000827986"/>
    </source>
</evidence>
<sequence>MAGWLGRQATAQTPNPWGSPRIPEPLGSACSPGVCRAGQQLRIQDSAGPAGSPCSQTVRGWSAAPDPCHTKLASDVHPAQAEQPRLCHTGRPGSREPRPSGL</sequence>
<feature type="region of interest" description="Disordered" evidence="1">
    <location>
        <begin position="44"/>
        <end position="102"/>
    </location>
</feature>